<keyword evidence="2" id="KW-1185">Reference proteome</keyword>
<proteinExistence type="predicted"/>
<sequence length="123" mass="12570">MSDLQCAATLVVVDTAAAGEALRARRAAAVVSTPGALDTAADLAQRLEVARRDLPEDATSPEILVRALDDLADEYRGECVAVVVTAEALAALARLVLPGGGGALVVEIDGDGHRWGPWAAGGR</sequence>
<dbReference type="Proteomes" id="UP000661894">
    <property type="component" value="Unassembled WGS sequence"/>
</dbReference>
<evidence type="ECO:0000313" key="2">
    <source>
        <dbReference type="Proteomes" id="UP000661894"/>
    </source>
</evidence>
<comment type="caution">
    <text evidence="1">The sequence shown here is derived from an EMBL/GenBank/DDBJ whole genome shotgun (WGS) entry which is preliminary data.</text>
</comment>
<name>A0ABR8Z2R6_9MICO</name>
<protein>
    <submittedName>
        <fullName evidence="1">Uncharacterized protein</fullName>
    </submittedName>
</protein>
<gene>
    <name evidence="1" type="ORF">H9624_09890</name>
</gene>
<dbReference type="RefSeq" id="WP_251839739.1">
    <property type="nucleotide sequence ID" value="NZ_JACSPO010000004.1"/>
</dbReference>
<reference evidence="1 2" key="1">
    <citation type="submission" date="2020-08" db="EMBL/GenBank/DDBJ databases">
        <title>A Genomic Blueprint of the Chicken Gut Microbiome.</title>
        <authorList>
            <person name="Gilroy R."/>
            <person name="Ravi A."/>
            <person name="Getino M."/>
            <person name="Pursley I."/>
            <person name="Horton D.L."/>
            <person name="Alikhan N.-F."/>
            <person name="Baker D."/>
            <person name="Gharbi K."/>
            <person name="Hall N."/>
            <person name="Watson M."/>
            <person name="Adriaenssens E.M."/>
            <person name="Foster-Nyarko E."/>
            <person name="Jarju S."/>
            <person name="Secka A."/>
            <person name="Antonio M."/>
            <person name="Oren A."/>
            <person name="Chaudhuri R."/>
            <person name="La Ragione R.M."/>
            <person name="Hildebrand F."/>
            <person name="Pallen M.J."/>
        </authorList>
    </citation>
    <scope>NUCLEOTIDE SEQUENCE [LARGE SCALE GENOMIC DNA]</scope>
    <source>
        <strain evidence="1 2">Sa1BUA1</strain>
    </source>
</reference>
<evidence type="ECO:0000313" key="1">
    <source>
        <dbReference type="EMBL" id="MBD8062635.1"/>
    </source>
</evidence>
<organism evidence="1 2">
    <name type="scientific">Oceanitalea stevensii</name>
    <dbReference type="NCBI Taxonomy" id="2763072"/>
    <lineage>
        <taxon>Bacteria</taxon>
        <taxon>Bacillati</taxon>
        <taxon>Actinomycetota</taxon>
        <taxon>Actinomycetes</taxon>
        <taxon>Micrococcales</taxon>
        <taxon>Bogoriellaceae</taxon>
        <taxon>Georgenia</taxon>
    </lineage>
</organism>
<accession>A0ABR8Z2R6</accession>
<dbReference type="EMBL" id="JACSPO010000004">
    <property type="protein sequence ID" value="MBD8062635.1"/>
    <property type="molecule type" value="Genomic_DNA"/>
</dbReference>